<keyword evidence="2" id="KW-1185">Reference proteome</keyword>
<comment type="caution">
    <text evidence="1">The sequence shown here is derived from an EMBL/GenBank/DDBJ whole genome shotgun (WGS) entry which is preliminary data.</text>
</comment>
<dbReference type="Proteomes" id="UP000237752">
    <property type="component" value="Unassembled WGS sequence"/>
</dbReference>
<reference evidence="1 2" key="1">
    <citation type="submission" date="2018-03" db="EMBL/GenBank/DDBJ databases">
        <title>Genomic Encyclopedia of Archaeal and Bacterial Type Strains, Phase II (KMG-II): from individual species to whole genera.</title>
        <authorList>
            <person name="Goeker M."/>
        </authorList>
    </citation>
    <scope>NUCLEOTIDE SEQUENCE [LARGE SCALE GENOMIC DNA]</scope>
    <source>
        <strain evidence="1 2">DSM 100065</strain>
    </source>
</reference>
<protein>
    <submittedName>
        <fullName evidence="1">Uncharacterized protein</fullName>
    </submittedName>
</protein>
<dbReference type="AlphaFoldDB" id="A0A2T1A4R4"/>
<proteinExistence type="predicted"/>
<name>A0A2T1A4R4_9ACTN</name>
<evidence type="ECO:0000313" key="2">
    <source>
        <dbReference type="Proteomes" id="UP000237752"/>
    </source>
</evidence>
<evidence type="ECO:0000313" key="1">
    <source>
        <dbReference type="EMBL" id="PRZ43591.1"/>
    </source>
</evidence>
<dbReference type="EMBL" id="PVUE01000002">
    <property type="protein sequence ID" value="PRZ43591.1"/>
    <property type="molecule type" value="Genomic_DNA"/>
</dbReference>
<accession>A0A2T1A4R4</accession>
<organism evidence="1 2">
    <name type="scientific">Antricoccus suffuscus</name>
    <dbReference type="NCBI Taxonomy" id="1629062"/>
    <lineage>
        <taxon>Bacteria</taxon>
        <taxon>Bacillati</taxon>
        <taxon>Actinomycetota</taxon>
        <taxon>Actinomycetes</taxon>
        <taxon>Geodermatophilales</taxon>
        <taxon>Antricoccaceae</taxon>
        <taxon>Antricoccus</taxon>
    </lineage>
</organism>
<sequence length="59" mass="6624">MFDAIEAEITSRYSDVTFVSHEEFGNFHASMAAEKRILEQLPEMLHTRKVDLVIAAVGA</sequence>
<gene>
    <name evidence="1" type="ORF">CLV47_102281</name>
</gene>